<sequence>MMTIVMWVMVEMLMMPREVSMMVMVMILMPGFIPVIVPPARCCHRYCQQS</sequence>
<evidence type="ECO:0000313" key="1">
    <source>
        <dbReference type="EMBL" id="VDN85744.1"/>
    </source>
</evidence>
<organism evidence="3">
    <name type="scientific">Brugia pahangi</name>
    <name type="common">Filarial nematode worm</name>
    <dbReference type="NCBI Taxonomy" id="6280"/>
    <lineage>
        <taxon>Eukaryota</taxon>
        <taxon>Metazoa</taxon>
        <taxon>Ecdysozoa</taxon>
        <taxon>Nematoda</taxon>
        <taxon>Chromadorea</taxon>
        <taxon>Rhabditida</taxon>
        <taxon>Spirurina</taxon>
        <taxon>Spiruromorpha</taxon>
        <taxon>Filarioidea</taxon>
        <taxon>Onchocercidae</taxon>
        <taxon>Brugia</taxon>
    </lineage>
</organism>
<dbReference type="Proteomes" id="UP000278627">
    <property type="component" value="Unassembled WGS sequence"/>
</dbReference>
<evidence type="ECO:0000313" key="3">
    <source>
        <dbReference type="WBParaSite" id="BPAG_0000459601-mRNA-1"/>
    </source>
</evidence>
<name>A0A0N4T8Q9_BRUPA</name>
<keyword evidence="2" id="KW-1185">Reference proteome</keyword>
<dbReference type="WBParaSite" id="BPAG_0000459601-mRNA-1">
    <property type="protein sequence ID" value="BPAG_0000459601-mRNA-1"/>
    <property type="gene ID" value="BPAG_0000459601"/>
</dbReference>
<gene>
    <name evidence="1" type="ORF">BPAG_LOCUS4558</name>
</gene>
<reference evidence="1 2" key="2">
    <citation type="submission" date="2018-11" db="EMBL/GenBank/DDBJ databases">
        <authorList>
            <consortium name="Pathogen Informatics"/>
        </authorList>
    </citation>
    <scope>NUCLEOTIDE SEQUENCE [LARGE SCALE GENOMIC DNA]</scope>
</reference>
<proteinExistence type="predicted"/>
<protein>
    <submittedName>
        <fullName evidence="3">Secreted protein</fullName>
    </submittedName>
</protein>
<reference evidence="3" key="1">
    <citation type="submission" date="2017-02" db="UniProtKB">
        <authorList>
            <consortium name="WormBaseParasite"/>
        </authorList>
    </citation>
    <scope>IDENTIFICATION</scope>
</reference>
<accession>A0A0N4T8Q9</accession>
<evidence type="ECO:0000313" key="2">
    <source>
        <dbReference type="Proteomes" id="UP000278627"/>
    </source>
</evidence>
<dbReference type="AlphaFoldDB" id="A0A0N4T8Q9"/>
<dbReference type="EMBL" id="UZAD01002346">
    <property type="protein sequence ID" value="VDN85744.1"/>
    <property type="molecule type" value="Genomic_DNA"/>
</dbReference>